<reference evidence="2 3" key="1">
    <citation type="journal article" date="2016" name="Nat. Commun.">
        <title>Thousands of microbial genomes shed light on interconnected biogeochemical processes in an aquifer system.</title>
        <authorList>
            <person name="Anantharaman K."/>
            <person name="Brown C.T."/>
            <person name="Hug L.A."/>
            <person name="Sharon I."/>
            <person name="Castelle C.J."/>
            <person name="Probst A.J."/>
            <person name="Thomas B.C."/>
            <person name="Singh A."/>
            <person name="Wilkins M.J."/>
            <person name="Karaoz U."/>
            <person name="Brodie E.L."/>
            <person name="Williams K.H."/>
            <person name="Hubbard S.S."/>
            <person name="Banfield J.F."/>
        </authorList>
    </citation>
    <scope>NUCLEOTIDE SEQUENCE [LARGE SCALE GENOMIC DNA]</scope>
</reference>
<feature type="chain" id="PRO_5009582695" evidence="1">
    <location>
        <begin position="23"/>
        <end position="105"/>
    </location>
</feature>
<dbReference type="EMBL" id="MHLU01000004">
    <property type="protein sequence ID" value="OGZ20818.1"/>
    <property type="molecule type" value="Genomic_DNA"/>
</dbReference>
<evidence type="ECO:0000313" key="3">
    <source>
        <dbReference type="Proteomes" id="UP000178106"/>
    </source>
</evidence>
<dbReference type="AlphaFoldDB" id="A0A1G2E6W0"/>
<protein>
    <submittedName>
        <fullName evidence="2">Uncharacterized protein</fullName>
    </submittedName>
</protein>
<comment type="caution">
    <text evidence="2">The sequence shown here is derived from an EMBL/GenBank/DDBJ whole genome shotgun (WGS) entry which is preliminary data.</text>
</comment>
<organism evidence="2 3">
    <name type="scientific">Candidatus Lloydbacteria bacterium RIFOXYC12_FULL_46_25</name>
    <dbReference type="NCBI Taxonomy" id="1798670"/>
    <lineage>
        <taxon>Bacteria</taxon>
        <taxon>Candidatus Lloydiibacteriota</taxon>
    </lineage>
</organism>
<keyword evidence="1" id="KW-0732">Signal</keyword>
<proteinExistence type="predicted"/>
<sequence>MKNRGVLLVALFLSVSGVSAHAYDCPDFIGVKKIIPNDTKSQASLRSHVCLLAYMSMVQTLEGQEKQLKEEWFSSGEENEAILRVLIKTRSDLKHYRGLVSAMTK</sequence>
<feature type="signal peptide" evidence="1">
    <location>
        <begin position="1"/>
        <end position="22"/>
    </location>
</feature>
<dbReference type="Proteomes" id="UP000178106">
    <property type="component" value="Unassembled WGS sequence"/>
</dbReference>
<gene>
    <name evidence="2" type="ORF">A2494_02045</name>
</gene>
<name>A0A1G2E6W0_9BACT</name>
<evidence type="ECO:0000256" key="1">
    <source>
        <dbReference type="SAM" id="SignalP"/>
    </source>
</evidence>
<accession>A0A1G2E6W0</accession>
<evidence type="ECO:0000313" key="2">
    <source>
        <dbReference type="EMBL" id="OGZ20818.1"/>
    </source>
</evidence>